<accession>A0A8B8F6B2</accession>
<dbReference type="PANTHER" id="PTHR24223">
    <property type="entry name" value="ATP-BINDING CASSETTE SUB-FAMILY C"/>
    <property type="match status" value="1"/>
</dbReference>
<evidence type="ECO:0000259" key="10">
    <source>
        <dbReference type="PROSITE" id="PS50929"/>
    </source>
</evidence>
<dbReference type="CDD" id="cd03250">
    <property type="entry name" value="ABCC_MRP_domain1"/>
    <property type="match status" value="1"/>
</dbReference>
<dbReference type="Gene3D" id="1.20.1560.10">
    <property type="entry name" value="ABC transporter type 1, transmembrane domain"/>
    <property type="match status" value="1"/>
</dbReference>
<dbReference type="SUPFAM" id="SSF90123">
    <property type="entry name" value="ABC transporter transmembrane region"/>
    <property type="match status" value="1"/>
</dbReference>
<dbReference type="InterPro" id="IPR003593">
    <property type="entry name" value="AAA+_ATPase"/>
</dbReference>
<dbReference type="GeneID" id="112680076"/>
<protein>
    <submittedName>
        <fullName evidence="12">Probable multidrug resistance-associated protein lethal(2)03659</fullName>
    </submittedName>
</protein>
<dbReference type="Proteomes" id="UP000694846">
    <property type="component" value="Unplaced"/>
</dbReference>
<dbReference type="RefSeq" id="XP_025405857.1">
    <property type="nucleotide sequence ID" value="XM_025550072.1"/>
</dbReference>
<evidence type="ECO:0000256" key="5">
    <source>
        <dbReference type="ARBA" id="ARBA00022840"/>
    </source>
</evidence>
<dbReference type="OrthoDB" id="6500128at2759"/>
<keyword evidence="5" id="KW-0067">ATP-binding</keyword>
<dbReference type="InterPro" id="IPR050173">
    <property type="entry name" value="ABC_transporter_C-like"/>
</dbReference>
<dbReference type="GO" id="GO:0016887">
    <property type="term" value="F:ATP hydrolysis activity"/>
    <property type="evidence" value="ECO:0007669"/>
    <property type="project" value="InterPro"/>
</dbReference>
<evidence type="ECO:0000256" key="3">
    <source>
        <dbReference type="ARBA" id="ARBA00022692"/>
    </source>
</evidence>
<feature type="domain" description="ABC transmembrane type-1" evidence="10">
    <location>
        <begin position="481"/>
        <end position="646"/>
    </location>
</feature>
<dbReference type="Gene3D" id="3.40.50.300">
    <property type="entry name" value="P-loop containing nucleotide triphosphate hydrolases"/>
    <property type="match status" value="1"/>
</dbReference>
<dbReference type="PROSITE" id="PS50893">
    <property type="entry name" value="ABC_TRANSPORTER_2"/>
    <property type="match status" value="1"/>
</dbReference>
<dbReference type="InterPro" id="IPR027417">
    <property type="entry name" value="P-loop_NTPase"/>
</dbReference>
<dbReference type="InterPro" id="IPR036640">
    <property type="entry name" value="ABC1_TM_sf"/>
</dbReference>
<dbReference type="PROSITE" id="PS50929">
    <property type="entry name" value="ABC_TM1F"/>
    <property type="match status" value="1"/>
</dbReference>
<evidence type="ECO:0000256" key="2">
    <source>
        <dbReference type="ARBA" id="ARBA00022448"/>
    </source>
</evidence>
<name>A0A8B8F6B2_9HEMI</name>
<dbReference type="SMART" id="SM00382">
    <property type="entry name" value="AAA"/>
    <property type="match status" value="1"/>
</dbReference>
<dbReference type="InterPro" id="IPR017871">
    <property type="entry name" value="ABC_transporter-like_CS"/>
</dbReference>
<keyword evidence="3 8" id="KW-0812">Transmembrane</keyword>
<dbReference type="GO" id="GO:0140359">
    <property type="term" value="F:ABC-type transporter activity"/>
    <property type="evidence" value="ECO:0007669"/>
    <property type="project" value="InterPro"/>
</dbReference>
<keyword evidence="6 8" id="KW-1133">Transmembrane helix</keyword>
<evidence type="ECO:0000256" key="4">
    <source>
        <dbReference type="ARBA" id="ARBA00022741"/>
    </source>
</evidence>
<feature type="transmembrane region" description="Helical" evidence="8">
    <location>
        <begin position="566"/>
        <end position="591"/>
    </location>
</feature>
<comment type="subcellular location">
    <subcellularLocation>
        <location evidence="1">Membrane</location>
    </subcellularLocation>
</comment>
<evidence type="ECO:0000256" key="6">
    <source>
        <dbReference type="ARBA" id="ARBA00022989"/>
    </source>
</evidence>
<feature type="transmembrane region" description="Helical" evidence="8">
    <location>
        <begin position="481"/>
        <end position="505"/>
    </location>
</feature>
<evidence type="ECO:0000313" key="11">
    <source>
        <dbReference type="Proteomes" id="UP000694846"/>
    </source>
</evidence>
<evidence type="ECO:0000259" key="9">
    <source>
        <dbReference type="PROSITE" id="PS50893"/>
    </source>
</evidence>
<feature type="domain" description="ABC transporter" evidence="9">
    <location>
        <begin position="96"/>
        <end position="319"/>
    </location>
</feature>
<dbReference type="InterPro" id="IPR003439">
    <property type="entry name" value="ABC_transporter-like_ATP-bd"/>
</dbReference>
<dbReference type="Pfam" id="PF00005">
    <property type="entry name" value="ABC_tran"/>
    <property type="match status" value="1"/>
</dbReference>
<sequence>MYFRILFVFFNRDTFHALFFYRFEIIGKKYINTIIQSISIIHNFLLYEEKNSQVANRSKADKASNGVKKLNIINDEVSLNKLDNLDKSENLSDLGIFISNATAKWTDIQTENSLENINLTVRPGRLVAIIGPVGAGKSSLIQAILRELPLSEGNISVRGVVSYASQEPWLFAGSVQQNILFGLPMDKERYKKIINVCALKTDLEQFPYSDRTIVGERGVSLSGGQKARINLARAIYRQADIYLLDDPLSAVDTHVGKHLFEKCIKGYLKEQTCILITHQLQYLTKVDKIILMENGNILAEGSYDELQASDLDFTKLINSSAETTDIFENESIKFTNSSYINPKSILLRQDSVQCVASSNDDPKQYGGIQEEPIEVAETRSSGNISFTVYSSYYSAGGNVFIKTFLLFIYIFTQILITGEECWITFWVNLEEHVFQHAHIVEINKLTTVVIGTNTYTNNSITTTEEISGTFLWWNISRQTCIIVFVVFIFSIILSAFLRAVTLVSVSMKTSMNLHNNMFNAITRATMYFFNTNSSGRILNRFSKDMGTIDNMLPFVFMDCIQIGLRLLGITIVIGIINIYLMIPIFIIRIIFYNLRVFYLSTSRSIKRLDGITKSPMFDHLKASLQGLTTIRAFEVEHVLSNEFDNHQVRKKLYIYNRYFKLFYI</sequence>
<gene>
    <name evidence="12" type="primary">LOC112680076</name>
</gene>
<organism evidence="11 12">
    <name type="scientific">Sipha flava</name>
    <name type="common">yellow sugarcane aphid</name>
    <dbReference type="NCBI Taxonomy" id="143950"/>
    <lineage>
        <taxon>Eukaryota</taxon>
        <taxon>Metazoa</taxon>
        <taxon>Ecdysozoa</taxon>
        <taxon>Arthropoda</taxon>
        <taxon>Hexapoda</taxon>
        <taxon>Insecta</taxon>
        <taxon>Pterygota</taxon>
        <taxon>Neoptera</taxon>
        <taxon>Paraneoptera</taxon>
        <taxon>Hemiptera</taxon>
        <taxon>Sternorrhyncha</taxon>
        <taxon>Aphidomorpha</taxon>
        <taxon>Aphidoidea</taxon>
        <taxon>Aphididae</taxon>
        <taxon>Sipha</taxon>
    </lineage>
</organism>
<evidence type="ECO:0000256" key="8">
    <source>
        <dbReference type="SAM" id="Phobius"/>
    </source>
</evidence>
<dbReference type="AlphaFoldDB" id="A0A8B8F6B2"/>
<dbReference type="PROSITE" id="PS00211">
    <property type="entry name" value="ABC_TRANSPORTER_1"/>
    <property type="match status" value="1"/>
</dbReference>
<evidence type="ECO:0000256" key="1">
    <source>
        <dbReference type="ARBA" id="ARBA00004370"/>
    </source>
</evidence>
<keyword evidence="2" id="KW-0813">Transport</keyword>
<keyword evidence="7 8" id="KW-0472">Membrane</keyword>
<dbReference type="Pfam" id="PF00664">
    <property type="entry name" value="ABC_membrane"/>
    <property type="match status" value="1"/>
</dbReference>
<dbReference type="GO" id="GO:0016020">
    <property type="term" value="C:membrane"/>
    <property type="evidence" value="ECO:0007669"/>
    <property type="project" value="UniProtKB-SubCell"/>
</dbReference>
<dbReference type="FunFam" id="3.40.50.300:FF:000482">
    <property type="entry name" value="Multidrug resistance-associated protein member 4"/>
    <property type="match status" value="1"/>
</dbReference>
<keyword evidence="4" id="KW-0547">Nucleotide-binding</keyword>
<dbReference type="PANTHER" id="PTHR24223:SF448">
    <property type="entry name" value="FI20146P1-RELATED"/>
    <property type="match status" value="1"/>
</dbReference>
<dbReference type="GO" id="GO:0005524">
    <property type="term" value="F:ATP binding"/>
    <property type="evidence" value="ECO:0007669"/>
    <property type="project" value="UniProtKB-KW"/>
</dbReference>
<dbReference type="SUPFAM" id="SSF52540">
    <property type="entry name" value="P-loop containing nucleoside triphosphate hydrolases"/>
    <property type="match status" value="1"/>
</dbReference>
<evidence type="ECO:0000313" key="12">
    <source>
        <dbReference type="RefSeq" id="XP_025405857.1"/>
    </source>
</evidence>
<keyword evidence="11" id="KW-1185">Reference proteome</keyword>
<reference evidence="12" key="1">
    <citation type="submission" date="2025-08" db="UniProtKB">
        <authorList>
            <consortium name="RefSeq"/>
        </authorList>
    </citation>
    <scope>IDENTIFICATION</scope>
    <source>
        <tissue evidence="12">Whole body</tissue>
    </source>
</reference>
<evidence type="ECO:0000256" key="7">
    <source>
        <dbReference type="ARBA" id="ARBA00023136"/>
    </source>
</evidence>
<dbReference type="InterPro" id="IPR011527">
    <property type="entry name" value="ABC1_TM_dom"/>
</dbReference>
<proteinExistence type="predicted"/>